<reference evidence="1 2" key="1">
    <citation type="submission" date="2024-10" db="EMBL/GenBank/DDBJ databases">
        <title>The Natural Products Discovery Center: Release of the First 8490 Sequenced Strains for Exploring Actinobacteria Biosynthetic Diversity.</title>
        <authorList>
            <person name="Kalkreuter E."/>
            <person name="Kautsar S.A."/>
            <person name="Yang D."/>
            <person name="Bader C.D."/>
            <person name="Teijaro C.N."/>
            <person name="Fluegel L."/>
            <person name="Davis C.M."/>
            <person name="Simpson J.R."/>
            <person name="Lauterbach L."/>
            <person name="Steele A.D."/>
            <person name="Gui C."/>
            <person name="Meng S."/>
            <person name="Li G."/>
            <person name="Viehrig K."/>
            <person name="Ye F."/>
            <person name="Su P."/>
            <person name="Kiefer A.F."/>
            <person name="Nichols A."/>
            <person name="Cepeda A.J."/>
            <person name="Yan W."/>
            <person name="Fan B."/>
            <person name="Jiang Y."/>
            <person name="Adhikari A."/>
            <person name="Zheng C.-J."/>
            <person name="Schuster L."/>
            <person name="Cowan T.M."/>
            <person name="Smanski M.J."/>
            <person name="Chevrette M.G."/>
            <person name="De Carvalho L.P.S."/>
            <person name="Shen B."/>
        </authorList>
    </citation>
    <scope>NUCLEOTIDE SEQUENCE [LARGE SCALE GENOMIC DNA]</scope>
    <source>
        <strain evidence="1 2">NPDC002173</strain>
    </source>
</reference>
<evidence type="ECO:0000313" key="2">
    <source>
        <dbReference type="Proteomes" id="UP001602013"/>
    </source>
</evidence>
<accession>A0ABW6T308</accession>
<sequence length="70" mass="8267">MQTTSEPEISPDTVVRALSARFPRWTIWWGKSTSHYWGLSRRRDGVLVYVEAHSAREFMQRAREIDSHHP</sequence>
<dbReference type="EMBL" id="JBIASD010000046">
    <property type="protein sequence ID" value="MFF3671442.1"/>
    <property type="molecule type" value="Genomic_DNA"/>
</dbReference>
<organism evidence="1 2">
    <name type="scientific">Microtetraspora malaysiensis</name>
    <dbReference type="NCBI Taxonomy" id="161358"/>
    <lineage>
        <taxon>Bacteria</taxon>
        <taxon>Bacillati</taxon>
        <taxon>Actinomycetota</taxon>
        <taxon>Actinomycetes</taxon>
        <taxon>Streptosporangiales</taxon>
        <taxon>Streptosporangiaceae</taxon>
        <taxon>Microtetraspora</taxon>
    </lineage>
</organism>
<gene>
    <name evidence="1" type="ORF">ACFYXI_38245</name>
</gene>
<proteinExistence type="predicted"/>
<dbReference type="RefSeq" id="WP_387417620.1">
    <property type="nucleotide sequence ID" value="NZ_CP191998.1"/>
</dbReference>
<protein>
    <submittedName>
        <fullName evidence="1">Uncharacterized protein</fullName>
    </submittedName>
</protein>
<keyword evidence="2" id="KW-1185">Reference proteome</keyword>
<comment type="caution">
    <text evidence="1">The sequence shown here is derived from an EMBL/GenBank/DDBJ whole genome shotgun (WGS) entry which is preliminary data.</text>
</comment>
<evidence type="ECO:0000313" key="1">
    <source>
        <dbReference type="EMBL" id="MFF3671442.1"/>
    </source>
</evidence>
<dbReference type="Proteomes" id="UP001602013">
    <property type="component" value="Unassembled WGS sequence"/>
</dbReference>
<name>A0ABW6T308_9ACTN</name>